<dbReference type="CDD" id="cd00048">
    <property type="entry name" value="DSRM_SF"/>
    <property type="match status" value="1"/>
</dbReference>
<evidence type="ECO:0008006" key="2">
    <source>
        <dbReference type="Google" id="ProtNLM"/>
    </source>
</evidence>
<dbReference type="Gene3D" id="3.30.160.20">
    <property type="match status" value="1"/>
</dbReference>
<dbReference type="SUPFAM" id="SSF54768">
    <property type="entry name" value="dsRNA-binding domain-like"/>
    <property type="match status" value="1"/>
</dbReference>
<dbReference type="EMBL" id="GECZ01021309">
    <property type="protein sequence ID" value="JAS48460.1"/>
    <property type="molecule type" value="Transcribed_RNA"/>
</dbReference>
<accession>A0A1B6FE46</accession>
<proteinExistence type="predicted"/>
<gene>
    <name evidence="1" type="ORF">g.29749</name>
</gene>
<evidence type="ECO:0000313" key="1">
    <source>
        <dbReference type="EMBL" id="JAS48460.1"/>
    </source>
</evidence>
<sequence>MSATANIKSSPKFDDSDEEFELTFDDKSLIMDIMSIEHFVRQDDHREDEEYRCVFSCDICHGTSTSTSSPVYNDDVSDLILTPEKRTNIIKELMHNFFKEAWMKKVAERKKVNVKKKTKLKYLHEDAIKKETQPGTILNTNSEVVTKLKRPLSPAFVICNEKHIKTEKEYFSEMKEPKIALNTKQECTDYSIKLEPMDDKQSPFFIDREWVNVELYQDGLLNSDWNPTQVMYEICSQCSWGTPEFSTRSFVLGNGFLFSVRVKDHISISKRWGQTKKIAKHFASSQFLNFIGFKFTYKPT</sequence>
<organism evidence="1">
    <name type="scientific">Cuerna arida</name>
    <dbReference type="NCBI Taxonomy" id="1464854"/>
    <lineage>
        <taxon>Eukaryota</taxon>
        <taxon>Metazoa</taxon>
        <taxon>Ecdysozoa</taxon>
        <taxon>Arthropoda</taxon>
        <taxon>Hexapoda</taxon>
        <taxon>Insecta</taxon>
        <taxon>Pterygota</taxon>
        <taxon>Neoptera</taxon>
        <taxon>Paraneoptera</taxon>
        <taxon>Hemiptera</taxon>
        <taxon>Auchenorrhyncha</taxon>
        <taxon>Membracoidea</taxon>
        <taxon>Cicadellidae</taxon>
        <taxon>Cicadellinae</taxon>
        <taxon>Proconiini</taxon>
        <taxon>Cuerna</taxon>
    </lineage>
</organism>
<protein>
    <recommendedName>
        <fullName evidence="2">DRBM domain-containing protein</fullName>
    </recommendedName>
</protein>
<dbReference type="AlphaFoldDB" id="A0A1B6FE46"/>
<name>A0A1B6FE46_9HEMI</name>
<reference evidence="1" key="1">
    <citation type="submission" date="2015-11" db="EMBL/GenBank/DDBJ databases">
        <title>De novo transcriptome assembly of four potential Pierce s Disease insect vectors from Arizona vineyards.</title>
        <authorList>
            <person name="Tassone E.E."/>
        </authorList>
    </citation>
    <scope>NUCLEOTIDE SEQUENCE</scope>
</reference>